<dbReference type="HOGENOM" id="CLU_3257321_0_0_11"/>
<organism evidence="1 2">
    <name type="scientific">Rothia aeria F0184</name>
    <dbReference type="NCBI Taxonomy" id="888019"/>
    <lineage>
        <taxon>Bacteria</taxon>
        <taxon>Bacillati</taxon>
        <taxon>Actinomycetota</taxon>
        <taxon>Actinomycetes</taxon>
        <taxon>Micrococcales</taxon>
        <taxon>Micrococcaceae</taxon>
        <taxon>Rothia</taxon>
    </lineage>
</organism>
<accession>U7V4X9</accession>
<dbReference type="AlphaFoldDB" id="U7V4X9"/>
<protein>
    <submittedName>
        <fullName evidence="1">Uncharacterized protein</fullName>
    </submittedName>
</protein>
<dbReference type="EMBL" id="AXZG01000037">
    <property type="protein sequence ID" value="ERT66184.1"/>
    <property type="molecule type" value="Genomic_DNA"/>
</dbReference>
<proteinExistence type="predicted"/>
<name>U7V4X9_9MICC</name>
<evidence type="ECO:0000313" key="2">
    <source>
        <dbReference type="Proteomes" id="UP000017174"/>
    </source>
</evidence>
<comment type="caution">
    <text evidence="1">The sequence shown here is derived from an EMBL/GenBank/DDBJ whole genome shotgun (WGS) entry which is preliminary data.</text>
</comment>
<reference evidence="1 2" key="1">
    <citation type="submission" date="2013-08" db="EMBL/GenBank/DDBJ databases">
        <authorList>
            <person name="Weinstock G."/>
            <person name="Sodergren E."/>
            <person name="Wylie T."/>
            <person name="Fulton L."/>
            <person name="Fulton R."/>
            <person name="Fronick C."/>
            <person name="O'Laughlin M."/>
            <person name="Godfrey J."/>
            <person name="Miner T."/>
            <person name="Herter B."/>
            <person name="Appelbaum E."/>
            <person name="Cordes M."/>
            <person name="Lek S."/>
            <person name="Wollam A."/>
            <person name="Pepin K.H."/>
            <person name="Palsikar V.B."/>
            <person name="Mitreva M."/>
            <person name="Wilson R.K."/>
        </authorList>
    </citation>
    <scope>NUCLEOTIDE SEQUENCE [LARGE SCALE GENOMIC DNA]</scope>
    <source>
        <strain evidence="1 2">F0184</strain>
    </source>
</reference>
<evidence type="ECO:0000313" key="1">
    <source>
        <dbReference type="EMBL" id="ERT66184.1"/>
    </source>
</evidence>
<dbReference type="Proteomes" id="UP000017174">
    <property type="component" value="Unassembled WGS sequence"/>
</dbReference>
<sequence length="42" mass="4647">MSLCCGPVRVAMLVAGQLGGERKRTAVPRRWRNAQRTHSISP</sequence>
<gene>
    <name evidence="1" type="ORF">HMPREF0742_01226</name>
</gene>